<reference evidence="6 7" key="1">
    <citation type="submission" date="2015-04" db="EMBL/GenBank/DDBJ databases">
        <title>Complete genome sequence of Schizopora paradoxa KUC8140, a cosmopolitan wood degrader in East Asia.</title>
        <authorList>
            <consortium name="DOE Joint Genome Institute"/>
            <person name="Min B."/>
            <person name="Park H."/>
            <person name="Jang Y."/>
            <person name="Kim J.-J."/>
            <person name="Kim K.H."/>
            <person name="Pangilinan J."/>
            <person name="Lipzen A."/>
            <person name="Riley R."/>
            <person name="Grigoriev I.V."/>
            <person name="Spatafora J.W."/>
            <person name="Choi I.-G."/>
        </authorList>
    </citation>
    <scope>NUCLEOTIDE SEQUENCE [LARGE SCALE GENOMIC DNA]</scope>
    <source>
        <strain evidence="6 7">KUC8140</strain>
    </source>
</reference>
<dbReference type="Gene3D" id="3.30.450.20">
    <property type="entry name" value="PAS domain"/>
    <property type="match status" value="3"/>
</dbReference>
<evidence type="ECO:0000313" key="6">
    <source>
        <dbReference type="EMBL" id="KLO13717.1"/>
    </source>
</evidence>
<dbReference type="GO" id="GO:0005634">
    <property type="term" value="C:nucleus"/>
    <property type="evidence" value="ECO:0007669"/>
    <property type="project" value="TreeGrafter"/>
</dbReference>
<evidence type="ECO:0000313" key="7">
    <source>
        <dbReference type="Proteomes" id="UP000053477"/>
    </source>
</evidence>
<feature type="domain" description="PAS" evidence="5">
    <location>
        <begin position="418"/>
        <end position="481"/>
    </location>
</feature>
<dbReference type="Proteomes" id="UP000053477">
    <property type="component" value="Unassembled WGS sequence"/>
</dbReference>
<keyword evidence="3" id="KW-0157">Chromophore</keyword>
<dbReference type="SMART" id="SM00091">
    <property type="entry name" value="PAS"/>
    <property type="match status" value="3"/>
</dbReference>
<organism evidence="6 7">
    <name type="scientific">Schizopora paradoxa</name>
    <dbReference type="NCBI Taxonomy" id="27342"/>
    <lineage>
        <taxon>Eukaryota</taxon>
        <taxon>Fungi</taxon>
        <taxon>Dikarya</taxon>
        <taxon>Basidiomycota</taxon>
        <taxon>Agaricomycotina</taxon>
        <taxon>Agaricomycetes</taxon>
        <taxon>Hymenochaetales</taxon>
        <taxon>Schizoporaceae</taxon>
        <taxon>Schizopora</taxon>
    </lineage>
</organism>
<name>A0A0H2RQ12_9AGAM</name>
<feature type="domain" description="PAS" evidence="5">
    <location>
        <begin position="607"/>
        <end position="644"/>
    </location>
</feature>
<evidence type="ECO:0000256" key="2">
    <source>
        <dbReference type="ARBA" id="ARBA00022643"/>
    </source>
</evidence>
<feature type="region of interest" description="Disordered" evidence="4">
    <location>
        <begin position="476"/>
        <end position="507"/>
    </location>
</feature>
<keyword evidence="1" id="KW-0285">Flavoprotein</keyword>
<dbReference type="InterPro" id="IPR035965">
    <property type="entry name" value="PAS-like_dom_sf"/>
</dbReference>
<keyword evidence="7" id="KW-1185">Reference proteome</keyword>
<dbReference type="STRING" id="27342.A0A0H2RQ12"/>
<dbReference type="CDD" id="cd00130">
    <property type="entry name" value="PAS"/>
    <property type="match status" value="3"/>
</dbReference>
<dbReference type="OrthoDB" id="447251at2759"/>
<dbReference type="InterPro" id="IPR000014">
    <property type="entry name" value="PAS"/>
</dbReference>
<evidence type="ECO:0000256" key="4">
    <source>
        <dbReference type="SAM" id="MobiDB-lite"/>
    </source>
</evidence>
<dbReference type="Pfam" id="PF00989">
    <property type="entry name" value="PAS"/>
    <property type="match status" value="1"/>
</dbReference>
<proteinExistence type="predicted"/>
<feature type="region of interest" description="Disordered" evidence="4">
    <location>
        <begin position="14"/>
        <end position="47"/>
    </location>
</feature>
<feature type="domain" description="PAS" evidence="5">
    <location>
        <begin position="240"/>
        <end position="262"/>
    </location>
</feature>
<dbReference type="AlphaFoldDB" id="A0A0H2RQ12"/>
<dbReference type="PANTHER" id="PTHR47429">
    <property type="entry name" value="PROTEIN TWIN LOV 1"/>
    <property type="match status" value="1"/>
</dbReference>
<accession>A0A0H2RQ12</accession>
<dbReference type="GO" id="GO:0006355">
    <property type="term" value="P:regulation of DNA-templated transcription"/>
    <property type="evidence" value="ECO:0007669"/>
    <property type="project" value="InterPro"/>
</dbReference>
<dbReference type="SUPFAM" id="SSF55785">
    <property type="entry name" value="PYP-like sensor domain (PAS domain)"/>
    <property type="match status" value="3"/>
</dbReference>
<dbReference type="PANTHER" id="PTHR47429:SF7">
    <property type="entry name" value="GATA-FACTOR"/>
    <property type="match status" value="1"/>
</dbReference>
<dbReference type="Pfam" id="PF13426">
    <property type="entry name" value="PAS_9"/>
    <property type="match status" value="1"/>
</dbReference>
<dbReference type="InParanoid" id="A0A0H2RQ12"/>
<evidence type="ECO:0000256" key="1">
    <source>
        <dbReference type="ARBA" id="ARBA00022630"/>
    </source>
</evidence>
<evidence type="ECO:0000259" key="5">
    <source>
        <dbReference type="PROSITE" id="PS50112"/>
    </source>
</evidence>
<dbReference type="PROSITE" id="PS50112">
    <property type="entry name" value="PAS"/>
    <property type="match status" value="3"/>
</dbReference>
<dbReference type="EMBL" id="KQ085955">
    <property type="protein sequence ID" value="KLO13717.1"/>
    <property type="molecule type" value="Genomic_DNA"/>
</dbReference>
<keyword evidence="2" id="KW-0288">FMN</keyword>
<evidence type="ECO:0000256" key="3">
    <source>
        <dbReference type="ARBA" id="ARBA00022991"/>
    </source>
</evidence>
<gene>
    <name evidence="6" type="ORF">SCHPADRAFT_903917</name>
</gene>
<protein>
    <recommendedName>
        <fullName evidence="5">PAS domain-containing protein</fullName>
    </recommendedName>
</protein>
<dbReference type="InterPro" id="IPR013767">
    <property type="entry name" value="PAS_fold"/>
</dbReference>
<sequence length="781" mass="85666">MPFSYLRDFASDANVAQHGDNRDKEQQGGSSSIGGNVAGGMDSSPFSATGGIQFQMPSFLLPPQSGSMASMLGPEMYPTGFSSSFYDQSMWSQSPTDKSKSYANSSKTGVHYTEETTLPATSSSRANGKQTSSLPFEFADTPMELQDVREDEYISSPTPAGVDRSFQSPSSVEFFSSPDVSGAVQAPASDHLPVYSQSGFDMLAILGRIATRPNPVVTLGPVDMSCAFVVSDVRLEDYPIIYASRSFLDLTGYSEREVIGKNCRFLQAPGGNVRKGDIRKSTSPEAVSELKWNTEANRECSVSLINYRKDGKPFVNRITIIPVPPAPDQDEVAYHVGFQVDLNESPAIIVQRIRDGNYYSDTGRTAAIHSPAERCSKVMSKELRGIIFQSSLPLTTSANVVQEKPSPRDAQQWLDLLLLEQSADFVHALSLKGQFLYASPSTRDELGYEPQDLLGVSIADVCHPSDSVPLLRELKESSAATPSGPPPPRSTPQSPIGTPMTEDQVPAEVQPIKTVDLLFRMRTKSKVYVWVECVGKLYSDAGKNRKAIILSGRICRMPSLQWDTVSRAGGLAIPSAHDNIFSPPILSPSSSGSAAFSGNTDREFWSILSPRGIFLAASTGTRSLLGWGPGEIIGRSLKDLVVPDKQTNDGTGEDATLRTLREKLWELHANTHSSQSRKIFCSLRTRDGNSQRMCAVMYGRWNAEEGEEKSPISRLVVQFKLLQQEQRILSQNQLTVVNPGLNILEELEVNRSSTWQYEVQQQRIANKKLLEDVKEMEADLL</sequence>